<reference evidence="2" key="1">
    <citation type="submission" date="2020-02" db="EMBL/GenBank/DDBJ databases">
        <title>Genomic and physiological characterization of two novel Nitrospinaceae genera.</title>
        <authorList>
            <person name="Mueller A.J."/>
            <person name="Jung M.-Y."/>
            <person name="Strachan C.R."/>
            <person name="Herbold C.W."/>
            <person name="Kirkegaard R.H."/>
            <person name="Daims H."/>
        </authorList>
    </citation>
    <scope>NUCLEOTIDE SEQUENCE [LARGE SCALE GENOMIC DNA]</scope>
</reference>
<name>A0A7T0C440_9BACT</name>
<protein>
    <submittedName>
        <fullName evidence="1">Uncharacterized protein</fullName>
    </submittedName>
</protein>
<sequence length="283" mass="32346">MSENIYSMLVAEESSVFPEILKVILGNEDILMERVESPEQGMLALKRQRPYSLIWSQNKFSRSRTNGVQFLKYCNESSPLSARILHDHLTSKSVLTSMVTRGQIDSFYTGDLSLYTGQITPGVANLTASVRMGMEFHKLNLINHFTDGIDPQSIESLNGLLMTWKGLNQQSIFEKGQNKERSDFDFRNANTRKLFLSTQHSLNKLLNCMEGLNQFRSLEQALANEEILVLVGRIQKKINSMTSYLTASEQLLTKSNDHALRSEQQYQETRKKTIQLKNELLDQ</sequence>
<gene>
    <name evidence="1" type="ORF">G3M78_12620</name>
</gene>
<accession>A0A7T0C440</accession>
<dbReference type="KEGG" id="nva:G3M78_12620"/>
<evidence type="ECO:0000313" key="1">
    <source>
        <dbReference type="EMBL" id="QPJ66191.1"/>
    </source>
</evidence>
<dbReference type="Proteomes" id="UP000594464">
    <property type="component" value="Chromosome"/>
</dbReference>
<evidence type="ECO:0000313" key="2">
    <source>
        <dbReference type="Proteomes" id="UP000594464"/>
    </source>
</evidence>
<dbReference type="AlphaFoldDB" id="A0A7T0C440"/>
<dbReference type="EMBL" id="CP048620">
    <property type="protein sequence ID" value="QPJ66191.1"/>
    <property type="molecule type" value="Genomic_DNA"/>
</dbReference>
<organism evidence="1 2">
    <name type="scientific">Candidatus Nitrohelix vancouverensis</name>
    <dbReference type="NCBI Taxonomy" id="2705534"/>
    <lineage>
        <taxon>Bacteria</taxon>
        <taxon>Pseudomonadati</taxon>
        <taxon>Nitrospinota/Tectimicrobiota group</taxon>
        <taxon>Nitrospinota</taxon>
        <taxon>Nitrospinia</taxon>
        <taxon>Nitrospinales</taxon>
        <taxon>Nitrospinaceae</taxon>
        <taxon>Candidatus Nitrohelix</taxon>
    </lineage>
</organism>
<proteinExistence type="predicted"/>